<dbReference type="Proteomes" id="UP000603453">
    <property type="component" value="Unassembled WGS sequence"/>
</dbReference>
<proteinExistence type="predicted"/>
<accession>A0A8H7UNC3</accession>
<organism evidence="2 3">
    <name type="scientific">Mucor saturninus</name>
    <dbReference type="NCBI Taxonomy" id="64648"/>
    <lineage>
        <taxon>Eukaryota</taxon>
        <taxon>Fungi</taxon>
        <taxon>Fungi incertae sedis</taxon>
        <taxon>Mucoromycota</taxon>
        <taxon>Mucoromycotina</taxon>
        <taxon>Mucoromycetes</taxon>
        <taxon>Mucorales</taxon>
        <taxon>Mucorineae</taxon>
        <taxon>Mucoraceae</taxon>
        <taxon>Mucor</taxon>
    </lineage>
</organism>
<evidence type="ECO:0000313" key="3">
    <source>
        <dbReference type="Proteomes" id="UP000603453"/>
    </source>
</evidence>
<dbReference type="EMBL" id="JAEPRD010000290">
    <property type="protein sequence ID" value="KAG2192426.1"/>
    <property type="molecule type" value="Genomic_DNA"/>
</dbReference>
<protein>
    <recommendedName>
        <fullName evidence="1">Tc1-like transposase DDE domain-containing protein</fullName>
    </recommendedName>
</protein>
<keyword evidence="3" id="KW-1185">Reference proteome</keyword>
<reference evidence="2" key="1">
    <citation type="submission" date="2020-12" db="EMBL/GenBank/DDBJ databases">
        <title>Metabolic potential, ecology and presence of endohyphal bacteria is reflected in genomic diversity of Mucoromycotina.</title>
        <authorList>
            <person name="Muszewska A."/>
            <person name="Okrasinska A."/>
            <person name="Steczkiewicz K."/>
            <person name="Drgas O."/>
            <person name="Orlowska M."/>
            <person name="Perlinska-Lenart U."/>
            <person name="Aleksandrzak-Piekarczyk T."/>
            <person name="Szatraj K."/>
            <person name="Zielenkiewicz U."/>
            <person name="Pilsyk S."/>
            <person name="Malc E."/>
            <person name="Mieczkowski P."/>
            <person name="Kruszewska J.S."/>
            <person name="Biernat P."/>
            <person name="Pawlowska J."/>
        </authorList>
    </citation>
    <scope>NUCLEOTIDE SEQUENCE</scope>
    <source>
        <strain evidence="2">WA0000017839</strain>
    </source>
</reference>
<evidence type="ECO:0000313" key="2">
    <source>
        <dbReference type="EMBL" id="KAG2192426.1"/>
    </source>
</evidence>
<feature type="domain" description="Tc1-like transposase DDE" evidence="1">
    <location>
        <begin position="333"/>
        <end position="405"/>
    </location>
</feature>
<dbReference type="Gene3D" id="3.30.420.10">
    <property type="entry name" value="Ribonuclease H-like superfamily/Ribonuclease H"/>
    <property type="match status" value="1"/>
</dbReference>
<comment type="caution">
    <text evidence="2">The sequence shown here is derived from an EMBL/GenBank/DDBJ whole genome shotgun (WGS) entry which is preliminary data.</text>
</comment>
<dbReference type="OrthoDB" id="2262863at2759"/>
<dbReference type="InterPro" id="IPR038717">
    <property type="entry name" value="Tc1-like_DDE_dom"/>
</dbReference>
<sequence>MSFKIYFEDGKGNAMDEDGLEPVQMEIDEEAYPLDDITNYDSHIDLKPAEKKVKPKSVRKTTVSSTSKQDIKNIHRGNDTKDLFFFYVYEKGLTAGKAASLINIPRRTGYNWLQKDQSIIIDQLEGKSDGSDHLKENRGRKKLLNADHKQHLEETFGENASTTIDQAMDSLTTHFEGLKVSQKTVRDFMVDDCALSFKKAYFYPTERNSPKKIQQRYEWVINWSKTDIDYQSNCVFIDEAAFHVNLKRTMAWSKKGERAIVETPITRAQTTTILGAISPHGIINVKVRRPYQSVSKKRKLLKTPSTTSDSTGPIKTTGTVTGHYFNFIASTLNVLDQREQFKGFYIVMDNVPIHKNVDIERYIVNRGYGCVYLPPYSPELNPIEQFWPVVKSKLKREKLLEKETLTTRISDACNSILFSDLQGFCRCSDSKWQVYLKVPQGIGRYLKVSEGTSRYRKVPQGIGRYLNEPQGTARYLKVSEGTASSFESIRNLKRHLLTRHHITTDGVKQLIANYYPEGSLDTDTDSDVDEEYGLDEYQDNAIDDSDFGNENPMDEMFRTLSRQISYSMDNPTSDVEADVSSFTQSTIWNSYVSDTHPFANIQTMILHALVDGDNDMIFRRILKKILFVISLLMKVKEKADNEGKRQGNNMPIFPSKLVDVSLTDNSTITACLNLLSDHLRLSVANPNQSALICSVPDRSSNMFDRLEQGEKWRSHEYFQQPMWTVNNIDYWNGDWVQLSNTLPNMNFLVKSFHSCNKDMYARGHLTYQARKSNHIGIESKETDVLVQSLMCKIGYLNPGICFSISPTEVSPLTDSRAALLRRKLKDQRTKEYYKFNGYESWSMKFAGLNFDQRSSIKNDVTNNFIVISMISSTRIYNSKPSDYFTSTHTERTRNQYWNAASDSQRATIIHNAPKTGERLSAKDLCFKDRKTDKLLELQAFDPAKDTPVEVLHAILLGISKYLVVDLVKTVLKNQAVILNRLSETIDRFQEGSLGLSRKFSLGLSRKFSLGLSRKFTRQLRHCGSFLGRDFKVLVQILPIVLTKYFSDEEVLRDITTLFVYLGKLCSLLFVREMKADLNEYITSIELAIKNFINALHHYDLNCNIPGHNAYVGKVKVHLLTHIPEDIRRFGTVLHYETEKGEQFNKHIREHITYTNKLNPSRDVGLKCAKQSMMRHVLEGGSWLDKDGIPEKTAEDVMSFIKTNESMFYLNLLGGSREFIDNTDPNYKKLTERCVVFGYDSLKNK</sequence>
<dbReference type="InterPro" id="IPR047655">
    <property type="entry name" value="Transpos_IS630-like"/>
</dbReference>
<dbReference type="PANTHER" id="PTHR46564:SF1">
    <property type="entry name" value="TRANSPOSASE"/>
    <property type="match status" value="1"/>
</dbReference>
<evidence type="ECO:0000259" key="1">
    <source>
        <dbReference type="Pfam" id="PF13358"/>
    </source>
</evidence>
<dbReference type="AlphaFoldDB" id="A0A8H7UNC3"/>
<dbReference type="Pfam" id="PF13358">
    <property type="entry name" value="DDE_3"/>
    <property type="match status" value="1"/>
</dbReference>
<dbReference type="PANTHER" id="PTHR46564">
    <property type="entry name" value="TRANSPOSASE"/>
    <property type="match status" value="1"/>
</dbReference>
<dbReference type="GO" id="GO:0003676">
    <property type="term" value="F:nucleic acid binding"/>
    <property type="evidence" value="ECO:0007669"/>
    <property type="project" value="InterPro"/>
</dbReference>
<dbReference type="NCBIfam" id="NF033545">
    <property type="entry name" value="transpos_IS630"/>
    <property type="match status" value="1"/>
</dbReference>
<dbReference type="InterPro" id="IPR036397">
    <property type="entry name" value="RNaseH_sf"/>
</dbReference>
<gene>
    <name evidence="2" type="ORF">INT47_000320</name>
</gene>
<name>A0A8H7UNC3_9FUNG</name>